<dbReference type="InterPro" id="IPR003313">
    <property type="entry name" value="AraC-bd"/>
</dbReference>
<dbReference type="OrthoDB" id="249627at2"/>
<dbReference type="InterPro" id="IPR014710">
    <property type="entry name" value="RmlC-like_jellyroll"/>
</dbReference>
<gene>
    <name evidence="6" type="ORF">DLM86_06295</name>
</gene>
<evidence type="ECO:0000256" key="2">
    <source>
        <dbReference type="ARBA" id="ARBA00023125"/>
    </source>
</evidence>
<evidence type="ECO:0000313" key="7">
    <source>
        <dbReference type="Proteomes" id="UP000247476"/>
    </source>
</evidence>
<dbReference type="Gene3D" id="2.60.120.10">
    <property type="entry name" value="Jelly Rolls"/>
    <property type="match status" value="1"/>
</dbReference>
<dbReference type="AlphaFoldDB" id="A0A2V5KE38"/>
<evidence type="ECO:0000256" key="3">
    <source>
        <dbReference type="ARBA" id="ARBA00023159"/>
    </source>
</evidence>
<dbReference type="InterPro" id="IPR018062">
    <property type="entry name" value="HTH_AraC-typ_CS"/>
</dbReference>
<accession>A0A2V5KE38</accession>
<keyword evidence="3" id="KW-0010">Activator</keyword>
<dbReference type="Pfam" id="PF12833">
    <property type="entry name" value="HTH_18"/>
    <property type="match status" value="1"/>
</dbReference>
<dbReference type="SUPFAM" id="SSF46689">
    <property type="entry name" value="Homeodomain-like"/>
    <property type="match status" value="2"/>
</dbReference>
<dbReference type="PRINTS" id="PR00032">
    <property type="entry name" value="HTHARAC"/>
</dbReference>
<keyword evidence="4" id="KW-0804">Transcription</keyword>
<dbReference type="Proteomes" id="UP000247476">
    <property type="component" value="Unassembled WGS sequence"/>
</dbReference>
<dbReference type="Gene3D" id="1.10.10.60">
    <property type="entry name" value="Homeodomain-like"/>
    <property type="match status" value="2"/>
</dbReference>
<dbReference type="InterPro" id="IPR009057">
    <property type="entry name" value="Homeodomain-like_sf"/>
</dbReference>
<dbReference type="EMBL" id="QJVJ01000002">
    <property type="protein sequence ID" value="PYI56574.1"/>
    <property type="molecule type" value="Genomic_DNA"/>
</dbReference>
<reference evidence="6 7" key="1">
    <citation type="submission" date="2018-05" db="EMBL/GenBank/DDBJ databases">
        <title>Paenibacillus flagellatus sp. nov., isolated from selenium mineral soil.</title>
        <authorList>
            <person name="Dai X."/>
        </authorList>
    </citation>
    <scope>NUCLEOTIDE SEQUENCE [LARGE SCALE GENOMIC DNA]</scope>
    <source>
        <strain evidence="6 7">DXL2</strain>
    </source>
</reference>
<proteinExistence type="predicted"/>
<evidence type="ECO:0000256" key="4">
    <source>
        <dbReference type="ARBA" id="ARBA00023163"/>
    </source>
</evidence>
<dbReference type="InterPro" id="IPR037923">
    <property type="entry name" value="HTH-like"/>
</dbReference>
<comment type="caution">
    <text evidence="6">The sequence shown here is derived from an EMBL/GenBank/DDBJ whole genome shotgun (WGS) entry which is preliminary data.</text>
</comment>
<dbReference type="GO" id="GO:0043565">
    <property type="term" value="F:sequence-specific DNA binding"/>
    <property type="evidence" value="ECO:0007669"/>
    <property type="project" value="InterPro"/>
</dbReference>
<dbReference type="PROSITE" id="PS00041">
    <property type="entry name" value="HTH_ARAC_FAMILY_1"/>
    <property type="match status" value="1"/>
</dbReference>
<dbReference type="SMART" id="SM00342">
    <property type="entry name" value="HTH_ARAC"/>
    <property type="match status" value="1"/>
</dbReference>
<dbReference type="InterPro" id="IPR018060">
    <property type="entry name" value="HTH_AraC"/>
</dbReference>
<dbReference type="GO" id="GO:0003700">
    <property type="term" value="F:DNA-binding transcription factor activity"/>
    <property type="evidence" value="ECO:0007669"/>
    <property type="project" value="InterPro"/>
</dbReference>
<keyword evidence="1" id="KW-0805">Transcription regulation</keyword>
<dbReference type="RefSeq" id="WP_110839101.1">
    <property type="nucleotide sequence ID" value="NZ_QJVJ01000002.1"/>
</dbReference>
<dbReference type="PROSITE" id="PS01124">
    <property type="entry name" value="HTH_ARAC_FAMILY_2"/>
    <property type="match status" value="1"/>
</dbReference>
<feature type="domain" description="HTH araC/xylS-type" evidence="5">
    <location>
        <begin position="192"/>
        <end position="291"/>
    </location>
</feature>
<dbReference type="PANTHER" id="PTHR46796">
    <property type="entry name" value="HTH-TYPE TRANSCRIPTIONAL ACTIVATOR RHAS-RELATED"/>
    <property type="match status" value="1"/>
</dbReference>
<dbReference type="InterPro" id="IPR020449">
    <property type="entry name" value="Tscrpt_reg_AraC-type_HTH"/>
</dbReference>
<evidence type="ECO:0000256" key="1">
    <source>
        <dbReference type="ARBA" id="ARBA00023015"/>
    </source>
</evidence>
<dbReference type="Pfam" id="PF02311">
    <property type="entry name" value="AraC_binding"/>
    <property type="match status" value="1"/>
</dbReference>
<dbReference type="SUPFAM" id="SSF51215">
    <property type="entry name" value="Regulatory protein AraC"/>
    <property type="match status" value="1"/>
</dbReference>
<keyword evidence="2" id="KW-0238">DNA-binding</keyword>
<sequence>MTKTLSLGEAVVVPFIRQADYASRLPWSYGERRLLDYLIVYVERGHCRFTVNRRAYELHPGDVCFVQPGDSIALEGLTETRTPFAHLDFFYNPLREQSFPTSAGMTNLDRFADLMQPRLNDMPGVDVPAVFRPPQPMTIVAPLLRMIGKWKEGTVMGGIEAQRLGIDLLLELLRTFGGRSSDGKEAPTAMMERVLSYMSLRLNEPITVKQMASLAHLSPSRFTAVFREKYGVAPYRYLLRLRVERAIEMLRAGPEPGIGQIAEYCGFRNVQHFSLAFRKMTGKPPSAYRAKNP</sequence>
<evidence type="ECO:0000313" key="6">
    <source>
        <dbReference type="EMBL" id="PYI56574.1"/>
    </source>
</evidence>
<organism evidence="6 7">
    <name type="scientific">Paenibacillus flagellatus</name>
    <dbReference type="NCBI Taxonomy" id="2211139"/>
    <lineage>
        <taxon>Bacteria</taxon>
        <taxon>Bacillati</taxon>
        <taxon>Bacillota</taxon>
        <taxon>Bacilli</taxon>
        <taxon>Bacillales</taxon>
        <taxon>Paenibacillaceae</taxon>
        <taxon>Paenibacillus</taxon>
    </lineage>
</organism>
<evidence type="ECO:0000259" key="5">
    <source>
        <dbReference type="PROSITE" id="PS01124"/>
    </source>
</evidence>
<dbReference type="InterPro" id="IPR050204">
    <property type="entry name" value="AraC_XylS_family_regulators"/>
</dbReference>
<protein>
    <submittedName>
        <fullName evidence="6">AraC family transcriptional regulator</fullName>
    </submittedName>
</protein>
<keyword evidence="7" id="KW-1185">Reference proteome</keyword>
<name>A0A2V5KE38_9BACL</name>